<name>A0ABS0F083_9BACL</name>
<comment type="caution">
    <text evidence="1">The sequence shown here is derived from an EMBL/GenBank/DDBJ whole genome shotgun (WGS) entry which is preliminary data.</text>
</comment>
<organism evidence="1 2">
    <name type="scientific">Alicyclobacillus mali</name>
    <name type="common">ex Roth et al. 2021</name>
    <dbReference type="NCBI Taxonomy" id="1123961"/>
    <lineage>
        <taxon>Bacteria</taxon>
        <taxon>Bacillati</taxon>
        <taxon>Bacillota</taxon>
        <taxon>Bacilli</taxon>
        <taxon>Bacillales</taxon>
        <taxon>Alicyclobacillaceae</taxon>
        <taxon>Alicyclobacillus</taxon>
    </lineage>
</organism>
<evidence type="ECO:0000313" key="2">
    <source>
        <dbReference type="Proteomes" id="UP000642910"/>
    </source>
</evidence>
<gene>
    <name evidence="1" type="ORF">IW967_02290</name>
</gene>
<protein>
    <submittedName>
        <fullName evidence="1">TIGR02678 family protein</fullName>
    </submittedName>
</protein>
<dbReference type="RefSeq" id="WP_067850278.1">
    <property type="nucleotide sequence ID" value="NZ_JADPKZ010000025.1"/>
</dbReference>
<sequence length="414" mass="48100">MRRGRSRDERAEFQEAARILLSRPWITKKDHPDEYRLVHRHQDALRDWFQRMAGWALVVTSEIAKLEKQPAVHQPWMRVDEFLNPRDYALFAYALWFLEGLQREEQLLLSELIDAIGEEARRNGDELDWTNYEHRLSMVRALKKLRDFGVLQAVDGEENAWARDHSQNVLYEATRVSRFVMNRFPRDFASYETIDELYEADTFIGLDGSAEFESWATAHRRHRVIRRFLMEPVVYDADFSEEERRYVQTQRSFLVDRIEQATGLVGRRFREGLLFAWPNSMGEFELFPGDSTLSDVCLLTANALVQRIRAGHASIAPAQQGRYHMPLAELEALVLELREVYASRWSKELREKGVAALTRDVLTMMSEWRLAAWEGADVWLLPALSRYVGAYEGNLDQEEESDGGTISAVPRGAV</sequence>
<dbReference type="EMBL" id="JADPKZ010000025">
    <property type="protein sequence ID" value="MBF8376707.1"/>
    <property type="molecule type" value="Genomic_DNA"/>
</dbReference>
<proteinExistence type="predicted"/>
<dbReference type="NCBIfam" id="TIGR02678">
    <property type="entry name" value="TIGR02678 family protein"/>
    <property type="match status" value="1"/>
</dbReference>
<dbReference type="Proteomes" id="UP000642910">
    <property type="component" value="Unassembled WGS sequence"/>
</dbReference>
<dbReference type="Pfam" id="PF09661">
    <property type="entry name" value="DUF2398"/>
    <property type="match status" value="1"/>
</dbReference>
<dbReference type="InterPro" id="IPR013494">
    <property type="entry name" value="CHP02678"/>
</dbReference>
<keyword evidence="2" id="KW-1185">Reference proteome</keyword>
<evidence type="ECO:0000313" key="1">
    <source>
        <dbReference type="EMBL" id="MBF8376707.1"/>
    </source>
</evidence>
<reference evidence="1 2" key="1">
    <citation type="submission" date="2020-11" db="EMBL/GenBank/DDBJ databases">
        <title>Genomic insight of Alicyclobacillus mali FL 18 reveals a new arsenic-resistant strain, with potential in environmental biotechnology.</title>
        <authorList>
            <person name="Fiorentino G."/>
            <person name="Gallo G."/>
            <person name="Aulitto M."/>
        </authorList>
    </citation>
    <scope>NUCLEOTIDE SEQUENCE [LARGE SCALE GENOMIC DNA]</scope>
    <source>
        <strain evidence="1 2">FL 18</strain>
    </source>
</reference>
<accession>A0ABS0F083</accession>